<name>D4G8F6_RIEPU</name>
<reference evidence="1" key="1">
    <citation type="submission" date="2008-05" db="EMBL/GenBank/DDBJ databases">
        <title>Genome sequence of Riesia pediculicola USDA.</title>
        <authorList>
            <person name="Kirkness E.F."/>
        </authorList>
    </citation>
    <scope>NUCLEOTIDE SEQUENCE [LARGE SCALE GENOMIC DNA]</scope>
    <source>
        <strain evidence="1">USDA</strain>
    </source>
</reference>
<dbReference type="KEGG" id="rip:RIEPE_0368"/>
<accession>D4G8F6</accession>
<proteinExistence type="predicted"/>
<dbReference type="EMBL" id="CP001085">
    <property type="protein sequence ID" value="ADD79946.1"/>
    <property type="molecule type" value="Genomic_DNA"/>
</dbReference>
<dbReference type="STRING" id="515618.RIEPE_0368"/>
<sequence length="53" mass="6351">MIQFAHKSISILENRMFFQANKYVIVKVIKINILTHFHKSEHILLLKKIFNVL</sequence>
<gene>
    <name evidence="1" type="ordered locus">RIEPE_0368</name>
</gene>
<evidence type="ECO:0000313" key="1">
    <source>
        <dbReference type="EMBL" id="ADD79946.1"/>
    </source>
</evidence>
<dbReference type="Proteomes" id="UP000001700">
    <property type="component" value="Chromosome"/>
</dbReference>
<dbReference type="AlphaFoldDB" id="D4G8F6"/>
<keyword evidence="2" id="KW-1185">Reference proteome</keyword>
<dbReference type="HOGENOM" id="CLU_3065750_0_0_6"/>
<evidence type="ECO:0000313" key="2">
    <source>
        <dbReference type="Proteomes" id="UP000001700"/>
    </source>
</evidence>
<organism evidence="1 2">
    <name type="scientific">Riesia pediculicola (strain USDA)</name>
    <dbReference type="NCBI Taxonomy" id="515618"/>
    <lineage>
        <taxon>Bacteria</taxon>
        <taxon>Pseudomonadati</taxon>
        <taxon>Pseudomonadota</taxon>
        <taxon>Gammaproteobacteria</taxon>
        <taxon>Enterobacterales</taxon>
        <taxon>Enterobacteriaceae</taxon>
        <taxon>Candidatus Riesia</taxon>
    </lineage>
</organism>
<protein>
    <submittedName>
        <fullName evidence="1">Uncharacterized protein</fullName>
    </submittedName>
</protein>